<dbReference type="Proteomes" id="UP001209229">
    <property type="component" value="Unassembled WGS sequence"/>
</dbReference>
<comment type="caution">
    <text evidence="3">The sequence shown here is derived from an EMBL/GenBank/DDBJ whole genome shotgun (WGS) entry which is preliminary data.</text>
</comment>
<evidence type="ECO:0000256" key="1">
    <source>
        <dbReference type="SAM" id="MobiDB-lite"/>
    </source>
</evidence>
<evidence type="ECO:0000313" key="4">
    <source>
        <dbReference type="Proteomes" id="UP001209229"/>
    </source>
</evidence>
<reference evidence="3" key="1">
    <citation type="submission" date="2022-10" db="EMBL/GenBank/DDBJ databases">
        <authorList>
            <person name="Yu W.X."/>
        </authorList>
    </citation>
    <scope>NUCLEOTIDE SEQUENCE</scope>
    <source>
        <strain evidence="3">AAT</strain>
    </source>
</reference>
<accession>A0AAE3M243</accession>
<feature type="chain" id="PRO_5041931269" evidence="2">
    <location>
        <begin position="19"/>
        <end position="151"/>
    </location>
</feature>
<dbReference type="EMBL" id="JAPDPJ010000002">
    <property type="protein sequence ID" value="MCW3785334.1"/>
    <property type="molecule type" value="Genomic_DNA"/>
</dbReference>
<feature type="region of interest" description="Disordered" evidence="1">
    <location>
        <begin position="116"/>
        <end position="151"/>
    </location>
</feature>
<keyword evidence="2" id="KW-0732">Signal</keyword>
<dbReference type="RefSeq" id="WP_301188906.1">
    <property type="nucleotide sequence ID" value="NZ_JAPDPJ010000002.1"/>
</dbReference>
<gene>
    <name evidence="3" type="ORF">OM075_02590</name>
</gene>
<evidence type="ECO:0000256" key="2">
    <source>
        <dbReference type="SAM" id="SignalP"/>
    </source>
</evidence>
<dbReference type="AlphaFoldDB" id="A0AAE3M243"/>
<name>A0AAE3M243_9BACT</name>
<evidence type="ECO:0000313" key="3">
    <source>
        <dbReference type="EMBL" id="MCW3785334.1"/>
    </source>
</evidence>
<sequence>MKYLFIVAFSLISLFSSAQKSFKTGDIQLDTDLNEINARANLDFGAFKTDLSISYDISEKKIEFMHGSLSMSPGDIYVALEISKISKTPIDRVINVYKSHKEHGWGNIAKELGIKPGSPEFHQLKNNSKKMNKNNRGKGPKKGNGHRNKNR</sequence>
<protein>
    <submittedName>
        <fullName evidence="3">Uncharacterized protein</fullName>
    </submittedName>
</protein>
<feature type="signal peptide" evidence="2">
    <location>
        <begin position="1"/>
        <end position="18"/>
    </location>
</feature>
<feature type="compositionally biased region" description="Basic residues" evidence="1">
    <location>
        <begin position="127"/>
        <end position="151"/>
    </location>
</feature>
<keyword evidence="4" id="KW-1185">Reference proteome</keyword>
<organism evidence="3 4">
    <name type="scientific">Plebeiibacterium sediminum</name>
    <dbReference type="NCBI Taxonomy" id="2992112"/>
    <lineage>
        <taxon>Bacteria</taxon>
        <taxon>Pseudomonadati</taxon>
        <taxon>Bacteroidota</taxon>
        <taxon>Bacteroidia</taxon>
        <taxon>Marinilabiliales</taxon>
        <taxon>Marinilabiliaceae</taxon>
        <taxon>Plebeiibacterium</taxon>
    </lineage>
</organism>
<proteinExistence type="predicted"/>